<dbReference type="InterPro" id="IPR029043">
    <property type="entry name" value="GcvT/YgfZ_C"/>
</dbReference>
<dbReference type="InterPro" id="IPR013977">
    <property type="entry name" value="GcvT_C"/>
</dbReference>
<accession>A0A853AR50</accession>
<dbReference type="InterPro" id="IPR027266">
    <property type="entry name" value="TrmE/GcvT-like"/>
</dbReference>
<dbReference type="SUPFAM" id="SSF101790">
    <property type="entry name" value="Aminomethyltransferase beta-barrel domain"/>
    <property type="match status" value="1"/>
</dbReference>
<feature type="domain" description="GCVT N-terminal" evidence="3">
    <location>
        <begin position="442"/>
        <end position="719"/>
    </location>
</feature>
<feature type="domain" description="FAD dependent oxidoreductase" evidence="2">
    <location>
        <begin position="7"/>
        <end position="382"/>
    </location>
</feature>
<feature type="domain" description="FAD dependent oxidoreductase central" evidence="5">
    <location>
        <begin position="388"/>
        <end position="440"/>
    </location>
</feature>
<organism evidence="6 7">
    <name type="scientific">Saccharopolyspora hordei</name>
    <dbReference type="NCBI Taxonomy" id="1838"/>
    <lineage>
        <taxon>Bacteria</taxon>
        <taxon>Bacillati</taxon>
        <taxon>Actinomycetota</taxon>
        <taxon>Actinomycetes</taxon>
        <taxon>Pseudonocardiales</taxon>
        <taxon>Pseudonocardiaceae</taxon>
        <taxon>Saccharopolyspora</taxon>
    </lineage>
</organism>
<reference evidence="6 7" key="1">
    <citation type="submission" date="2020-07" db="EMBL/GenBank/DDBJ databases">
        <title>Sequencing the genomes of 1000 actinobacteria strains.</title>
        <authorList>
            <person name="Klenk H.-P."/>
        </authorList>
    </citation>
    <scope>NUCLEOTIDE SEQUENCE [LARGE SCALE GENOMIC DNA]</scope>
    <source>
        <strain evidence="6 7">DSM 44065</strain>
    </source>
</reference>
<keyword evidence="7" id="KW-1185">Reference proteome</keyword>
<dbReference type="Gene3D" id="3.30.9.10">
    <property type="entry name" value="D-Amino Acid Oxidase, subunit A, domain 2"/>
    <property type="match status" value="1"/>
</dbReference>
<dbReference type="InterPro" id="IPR028896">
    <property type="entry name" value="GcvT/YgfZ/DmdA"/>
</dbReference>
<dbReference type="SUPFAM" id="SSF54373">
    <property type="entry name" value="FAD-linked reductases, C-terminal domain"/>
    <property type="match status" value="1"/>
</dbReference>
<dbReference type="SUPFAM" id="SSF103025">
    <property type="entry name" value="Folate-binding domain"/>
    <property type="match status" value="1"/>
</dbReference>
<dbReference type="Proteomes" id="UP000587002">
    <property type="component" value="Unassembled WGS sequence"/>
</dbReference>
<evidence type="ECO:0000259" key="2">
    <source>
        <dbReference type="Pfam" id="PF01266"/>
    </source>
</evidence>
<evidence type="ECO:0000259" key="5">
    <source>
        <dbReference type="Pfam" id="PF16350"/>
    </source>
</evidence>
<dbReference type="PANTHER" id="PTHR43757">
    <property type="entry name" value="AMINOMETHYLTRANSFERASE"/>
    <property type="match status" value="1"/>
</dbReference>
<sequence length="824" mass="89720">MDSTAQVLLIGAGIVGCSTAYHLARLGVTDVLVVEQGPLFATGGSSSHAPGLVFQTNASETLSRLAASTVETYAGLELDGRPCFHQVGGIEVATTPERWDDLKRKLGLATAWGIRGAELLDPQQVRERIPQIDATRIHGGLHVPTDGIAKPVRAAEAMARAATRLGVRFVGGTEVIGFDVRGGKVCAVRTTRGDVAVGTVLCCAGIWGPKVGRMAGVSIPVQPLAHQYAVTGSVPGLVPGREEVAQPILRHQDRSMYFRQVHDRYGIGSYQHRPMPVASDEILPTAAPGDGAEAPSEGGGWKGMASVLTFTPEDFAGPWEDARALLPALRRTEVAEGMNGLFLFTSDGMPVLGPSREVENFWVAEAVWITHAGGVGKVMAQWLTGQVPEIDVRQADLHRFEAFAHSPSYVAERGAQSFREVYDVIHPQQPPEHPRPLRTSPFHDRQRELGAVFLEANGWERPHWYESNKSLVEGREIVQPGPWAGRYWSPIVGAEHQATRERVAMYDMTSLARAEVTGRGALEVLQRLTTNQLDRPPGYVTYTLVLEPNAGIRSDITVARLDRDTFQVGCNGPRDIAWLRAHADETVQVRDITGGTCCIGLWGPRARDVLAALADRDVSNEAFRFFRAQRLFVREVPVVALRLSYVGELGWELYTSADFGRRLWDLLAEAGAEHGVFPGGRGAFNGLRLEKGYRAWGVDMWSEHDPDEAGLGFAVKTGKGDFIGRDALLRRRERDPLRRLCCLTIDDGTVVMGSEPVFADGVPVGFTTSAGYGHSVGASLAHAWLPAELAHPGTSVQVSYFDRRHPATVAADPVFDPEMTRMRC</sequence>
<dbReference type="EMBL" id="JACCFJ010000001">
    <property type="protein sequence ID" value="NYI83521.1"/>
    <property type="molecule type" value="Genomic_DNA"/>
</dbReference>
<keyword evidence="6" id="KW-0808">Transferase</keyword>
<protein>
    <submittedName>
        <fullName evidence="6">Glycine cleavage system aminomethyltransferase T/glycine/D-amino acid oxidase-like deaminating enzyme</fullName>
    </submittedName>
</protein>
<gene>
    <name evidence="6" type="ORF">HNR68_002151</name>
</gene>
<dbReference type="RefSeq" id="WP_179720054.1">
    <property type="nucleotide sequence ID" value="NZ_BAABFH010000001.1"/>
</dbReference>
<dbReference type="InterPro" id="IPR006222">
    <property type="entry name" value="GCVT_N"/>
</dbReference>
<dbReference type="Pfam" id="PF01266">
    <property type="entry name" value="DAO"/>
    <property type="match status" value="1"/>
</dbReference>
<dbReference type="Pfam" id="PF01571">
    <property type="entry name" value="GCV_T"/>
    <property type="match status" value="1"/>
</dbReference>
<dbReference type="Gene3D" id="3.30.1360.120">
    <property type="entry name" value="Probable tRNA modification gtpase trme, domain 1"/>
    <property type="match status" value="1"/>
</dbReference>
<dbReference type="GO" id="GO:0008168">
    <property type="term" value="F:methyltransferase activity"/>
    <property type="evidence" value="ECO:0007669"/>
    <property type="project" value="UniProtKB-KW"/>
</dbReference>
<dbReference type="PANTHER" id="PTHR43757:SF2">
    <property type="entry name" value="AMINOMETHYLTRANSFERASE, MITOCHONDRIAL"/>
    <property type="match status" value="1"/>
</dbReference>
<name>A0A853AR50_9PSEU</name>
<evidence type="ECO:0000259" key="3">
    <source>
        <dbReference type="Pfam" id="PF01571"/>
    </source>
</evidence>
<feature type="domain" description="Aminomethyltransferase C-terminal" evidence="4">
    <location>
        <begin position="738"/>
        <end position="816"/>
    </location>
</feature>
<dbReference type="Gene3D" id="2.40.30.110">
    <property type="entry name" value="Aminomethyltransferase beta-barrel domains"/>
    <property type="match status" value="1"/>
</dbReference>
<dbReference type="InterPro" id="IPR006076">
    <property type="entry name" value="FAD-dep_OxRdtase"/>
</dbReference>
<proteinExistence type="inferred from homology"/>
<dbReference type="Gene3D" id="3.30.70.1400">
    <property type="entry name" value="Aminomethyltransferase beta-barrel domains"/>
    <property type="match status" value="1"/>
</dbReference>
<comment type="similarity">
    <text evidence="1">Belongs to the GcvT family.</text>
</comment>
<dbReference type="Pfam" id="PF16350">
    <property type="entry name" value="FAO_M"/>
    <property type="match status" value="1"/>
</dbReference>
<dbReference type="Gene3D" id="3.50.50.60">
    <property type="entry name" value="FAD/NAD(P)-binding domain"/>
    <property type="match status" value="1"/>
</dbReference>
<comment type="caution">
    <text evidence="6">The sequence shown here is derived from an EMBL/GenBank/DDBJ whole genome shotgun (WGS) entry which is preliminary data.</text>
</comment>
<dbReference type="InterPro" id="IPR036188">
    <property type="entry name" value="FAD/NAD-bd_sf"/>
</dbReference>
<evidence type="ECO:0000256" key="1">
    <source>
        <dbReference type="ARBA" id="ARBA00008609"/>
    </source>
</evidence>
<dbReference type="Pfam" id="PF08669">
    <property type="entry name" value="GCV_T_C"/>
    <property type="match status" value="1"/>
</dbReference>
<evidence type="ECO:0000259" key="4">
    <source>
        <dbReference type="Pfam" id="PF08669"/>
    </source>
</evidence>
<dbReference type="GO" id="GO:0032259">
    <property type="term" value="P:methylation"/>
    <property type="evidence" value="ECO:0007669"/>
    <property type="project" value="UniProtKB-KW"/>
</dbReference>
<dbReference type="InterPro" id="IPR032503">
    <property type="entry name" value="FAO_M"/>
</dbReference>
<keyword evidence="6" id="KW-0489">Methyltransferase</keyword>
<dbReference type="AlphaFoldDB" id="A0A853AR50"/>
<dbReference type="SUPFAM" id="SSF51905">
    <property type="entry name" value="FAD/NAD(P)-binding domain"/>
    <property type="match status" value="1"/>
</dbReference>
<evidence type="ECO:0000313" key="7">
    <source>
        <dbReference type="Proteomes" id="UP000587002"/>
    </source>
</evidence>
<evidence type="ECO:0000313" key="6">
    <source>
        <dbReference type="EMBL" id="NYI83521.1"/>
    </source>
</evidence>